<organism evidence="1 2">
    <name type="scientific">Riemerella anatipestifer</name>
    <name type="common">Moraxella anatipestifer</name>
    <dbReference type="NCBI Taxonomy" id="34085"/>
    <lineage>
        <taxon>Bacteria</taxon>
        <taxon>Pseudomonadati</taxon>
        <taxon>Bacteroidota</taxon>
        <taxon>Flavobacteriia</taxon>
        <taxon>Flavobacteriales</taxon>
        <taxon>Weeksellaceae</taxon>
        <taxon>Riemerella</taxon>
    </lineage>
</organism>
<proteinExistence type="predicted"/>
<gene>
    <name evidence="1" type="ORF">PG303_06970</name>
</gene>
<evidence type="ECO:0000313" key="2">
    <source>
        <dbReference type="Proteomes" id="UP001284033"/>
    </source>
</evidence>
<sequence length="278" mass="31901">MARTIEEIQNEILTAKANEPALQELNSSSKTSIWRLWIYITAFAIWVLEKLFDTHREEINEKLRTQRVFSLPWYRDMALKFQYGDAFKLVDGKDFYDNTGKDPQEVEASKIVKYAAINEVEGVLVLKIATEIDGEQRRINGEQESSFSYYISRIKPGGVEVRIINAEPDLLSLGLKVYYDPLLIKKDGHYIQPDGKEGTPVENAVKEYLKQLPFNGELVLAHLTDYLQKVKGVAIPEIYLAETKWVDDVSFKTINTRVIPNSGYFKLTNLTVEYVPNI</sequence>
<dbReference type="Proteomes" id="UP001284033">
    <property type="component" value="Unassembled WGS sequence"/>
</dbReference>
<protein>
    <submittedName>
        <fullName evidence="1">Nucleotidyltransferase</fullName>
    </submittedName>
</protein>
<comment type="caution">
    <text evidence="1">The sequence shown here is derived from an EMBL/GenBank/DDBJ whole genome shotgun (WGS) entry which is preliminary data.</text>
</comment>
<accession>A0AAP6HGL8</accession>
<dbReference type="AlphaFoldDB" id="A0AAP6HGL8"/>
<dbReference type="EMBL" id="JAQZHK010000005">
    <property type="protein sequence ID" value="MDY3512951.1"/>
    <property type="molecule type" value="Genomic_DNA"/>
</dbReference>
<evidence type="ECO:0000313" key="1">
    <source>
        <dbReference type="EMBL" id="MDY3512951.1"/>
    </source>
</evidence>
<name>A0AAP6HGL8_RIEAN</name>
<reference evidence="1" key="1">
    <citation type="submission" date="2023-01" db="EMBL/GenBank/DDBJ databases">
        <title>Genome-based studies on antimicrobial resistance profiles of Riemerella anatipestifer in China, 1994 to 2021.</title>
        <authorList>
            <person name="Yang Z."/>
            <person name="Zhu D."/>
        </authorList>
    </citation>
    <scope>NUCLEOTIDE SEQUENCE</scope>
    <source>
        <strain evidence="1">RCAD1218</strain>
    </source>
</reference>